<proteinExistence type="predicted"/>
<dbReference type="Proteomes" id="UP001164693">
    <property type="component" value="Chromosome"/>
</dbReference>
<sequence>MPEENSLGGLAKRWWKAKKTELLTGNQREREYAEAQAGNAQRDLGDKVASDLTFAAVPSLRRWKDNQDAAAARREADARAEILALPLFQLQLQVSGAVTGSASGPVHVRVEPPETDLDETDLDEADLDEADLDEGEQPELRVAIEVPEDGEGAPLVGGQPLLRLCFAIEGYHGPGSYDLGAQDDPDPLDYECDLGNRDEGYFWSPEIGPGQVTVGADERSFDVRLTMSGAAGEITLTAHLDAV</sequence>
<dbReference type="RefSeq" id="WP_269445353.1">
    <property type="nucleotide sequence ID" value="NZ_CP097463.1"/>
</dbReference>
<evidence type="ECO:0000256" key="1">
    <source>
        <dbReference type="SAM" id="MobiDB-lite"/>
    </source>
</evidence>
<protein>
    <submittedName>
        <fullName evidence="2">Uncharacterized protein</fullName>
    </submittedName>
</protein>
<organism evidence="2 3">
    <name type="scientific">Jatrophihabitans cynanchi</name>
    <dbReference type="NCBI Taxonomy" id="2944128"/>
    <lineage>
        <taxon>Bacteria</taxon>
        <taxon>Bacillati</taxon>
        <taxon>Actinomycetota</taxon>
        <taxon>Actinomycetes</taxon>
        <taxon>Jatrophihabitantales</taxon>
        <taxon>Jatrophihabitantaceae</taxon>
        <taxon>Jatrophihabitans</taxon>
    </lineage>
</organism>
<reference evidence="2" key="1">
    <citation type="submission" date="2022-05" db="EMBL/GenBank/DDBJ databases">
        <title>Jatrophihabitans sp. SB3-54 whole genome sequence.</title>
        <authorList>
            <person name="Suh M.K."/>
            <person name="Eom M.K."/>
            <person name="Kim J.S."/>
            <person name="Kim H.S."/>
            <person name="Do H.E."/>
            <person name="Shin Y.K."/>
            <person name="Lee J.-S."/>
        </authorList>
    </citation>
    <scope>NUCLEOTIDE SEQUENCE</scope>
    <source>
        <strain evidence="2">SB3-54</strain>
    </source>
</reference>
<gene>
    <name evidence="2" type="ORF">M6B22_08600</name>
</gene>
<evidence type="ECO:0000313" key="3">
    <source>
        <dbReference type="Proteomes" id="UP001164693"/>
    </source>
</evidence>
<name>A0ABY7K1U0_9ACTN</name>
<accession>A0ABY7K1U0</accession>
<dbReference type="EMBL" id="CP097463">
    <property type="protein sequence ID" value="WAX58810.1"/>
    <property type="molecule type" value="Genomic_DNA"/>
</dbReference>
<evidence type="ECO:0000313" key="2">
    <source>
        <dbReference type="EMBL" id="WAX58810.1"/>
    </source>
</evidence>
<feature type="compositionally biased region" description="Acidic residues" evidence="1">
    <location>
        <begin position="113"/>
        <end position="122"/>
    </location>
</feature>
<keyword evidence="3" id="KW-1185">Reference proteome</keyword>
<feature type="region of interest" description="Disordered" evidence="1">
    <location>
        <begin position="101"/>
        <end position="122"/>
    </location>
</feature>